<comment type="similarity">
    <text evidence="1">Belongs to the bacterial solute-binding protein 1 family.</text>
</comment>
<evidence type="ECO:0000256" key="2">
    <source>
        <dbReference type="ARBA" id="ARBA00022448"/>
    </source>
</evidence>
<keyword evidence="5" id="KW-1185">Reference proteome</keyword>
<dbReference type="InterPro" id="IPR050490">
    <property type="entry name" value="Bact_solute-bd_prot1"/>
</dbReference>
<evidence type="ECO:0000313" key="4">
    <source>
        <dbReference type="EMBL" id="PYI56257.1"/>
    </source>
</evidence>
<evidence type="ECO:0000256" key="1">
    <source>
        <dbReference type="ARBA" id="ARBA00008520"/>
    </source>
</evidence>
<evidence type="ECO:0000256" key="3">
    <source>
        <dbReference type="SAM" id="SignalP"/>
    </source>
</evidence>
<evidence type="ECO:0000313" key="5">
    <source>
        <dbReference type="Proteomes" id="UP000247476"/>
    </source>
</evidence>
<reference evidence="4 5" key="1">
    <citation type="submission" date="2018-05" db="EMBL/GenBank/DDBJ databases">
        <title>Paenibacillus flagellatus sp. nov., isolated from selenium mineral soil.</title>
        <authorList>
            <person name="Dai X."/>
        </authorList>
    </citation>
    <scope>NUCLEOTIDE SEQUENCE [LARGE SCALE GENOMIC DNA]</scope>
    <source>
        <strain evidence="4 5">DXL2</strain>
    </source>
</reference>
<dbReference type="SUPFAM" id="SSF53850">
    <property type="entry name" value="Periplasmic binding protein-like II"/>
    <property type="match status" value="1"/>
</dbReference>
<accession>A0A2V5KVR9</accession>
<dbReference type="InterPro" id="IPR006059">
    <property type="entry name" value="SBP"/>
</dbReference>
<name>A0A2V5KVR9_9BACL</name>
<proteinExistence type="inferred from homology"/>
<organism evidence="4 5">
    <name type="scientific">Paenibacillus flagellatus</name>
    <dbReference type="NCBI Taxonomy" id="2211139"/>
    <lineage>
        <taxon>Bacteria</taxon>
        <taxon>Bacillati</taxon>
        <taxon>Bacillota</taxon>
        <taxon>Bacilli</taxon>
        <taxon>Bacillales</taxon>
        <taxon>Paenibacillaceae</taxon>
        <taxon>Paenibacillus</taxon>
    </lineage>
</organism>
<dbReference type="Gene3D" id="3.40.190.10">
    <property type="entry name" value="Periplasmic binding protein-like II"/>
    <property type="match status" value="2"/>
</dbReference>
<keyword evidence="2" id="KW-0813">Transport</keyword>
<gene>
    <name evidence="4" type="ORF">DLM86_04530</name>
</gene>
<dbReference type="Proteomes" id="UP000247476">
    <property type="component" value="Unassembled WGS sequence"/>
</dbReference>
<dbReference type="AlphaFoldDB" id="A0A2V5KVR9"/>
<feature type="chain" id="PRO_5016151467" description="ABC transporter substrate-binding protein" evidence="3">
    <location>
        <begin position="40"/>
        <end position="449"/>
    </location>
</feature>
<keyword evidence="3" id="KW-0732">Signal</keyword>
<dbReference type="PANTHER" id="PTHR43649:SF29">
    <property type="entry name" value="OSMOPROTECTIVE COMPOUNDS-BINDING PROTEIN GGTB"/>
    <property type="match status" value="1"/>
</dbReference>
<dbReference type="EMBL" id="QJVJ01000002">
    <property type="protein sequence ID" value="PYI56257.1"/>
    <property type="molecule type" value="Genomic_DNA"/>
</dbReference>
<protein>
    <recommendedName>
        <fullName evidence="6">ABC transporter substrate-binding protein</fullName>
    </recommendedName>
</protein>
<dbReference type="PANTHER" id="PTHR43649">
    <property type="entry name" value="ARABINOSE-BINDING PROTEIN-RELATED"/>
    <property type="match status" value="1"/>
</dbReference>
<feature type="signal peptide" evidence="3">
    <location>
        <begin position="1"/>
        <end position="39"/>
    </location>
</feature>
<sequence>MPRRHRRGTTDTILHGGFNMKKMVCLAAAICLTAGIVSACGGKPSADGGTNAGKSGSAKNTTLTHLTWRVPDTGKGFEKVVGKYEADHPGVKIDVKNVASDQYSNTLKTRLLGGDPPDIMTLGPGTDYTEAARQGYLLDLTNDPMLANIQPSALEAAKVDGKVYGIPYDLVSLVVLYNKKIFKDNGLSVPTNYDEMIRLCETLKAKGIVPVAYGIKDNYVTQFLPYMIAPMAVYAKNSNWDRDLAAGKAKFNSPEWKRVFGVPFEFQQKGFLTPNALGVGDQQSVEMFARGEAAMTFTGTWATSVAKAANPDLQVGMFPFPGNRQGEDNWMNLSLGQILSVSAKSKSLEASKAYVQAWTATEYAQLWTDEAKTMPSVKGVKLAADPAVDELAPYLSKLKSWQFANVGWPAGVSDVYMKKFQEAFAGRATLDDVLHAMDEAATKAAAAAK</sequence>
<comment type="caution">
    <text evidence="4">The sequence shown here is derived from an EMBL/GenBank/DDBJ whole genome shotgun (WGS) entry which is preliminary data.</text>
</comment>
<dbReference type="Pfam" id="PF01547">
    <property type="entry name" value="SBP_bac_1"/>
    <property type="match status" value="1"/>
</dbReference>
<evidence type="ECO:0008006" key="6">
    <source>
        <dbReference type="Google" id="ProtNLM"/>
    </source>
</evidence>